<feature type="region of interest" description="Disordered" evidence="1">
    <location>
        <begin position="260"/>
        <end position="295"/>
    </location>
</feature>
<evidence type="ECO:0000313" key="3">
    <source>
        <dbReference type="EMBL" id="KAF9782683.1"/>
    </source>
</evidence>
<dbReference type="InterPro" id="IPR000719">
    <property type="entry name" value="Prot_kinase_dom"/>
</dbReference>
<keyword evidence="3" id="KW-0808">Transferase</keyword>
<organism evidence="3 4">
    <name type="scientific">Thelephora terrestris</name>
    <dbReference type="NCBI Taxonomy" id="56493"/>
    <lineage>
        <taxon>Eukaryota</taxon>
        <taxon>Fungi</taxon>
        <taxon>Dikarya</taxon>
        <taxon>Basidiomycota</taxon>
        <taxon>Agaricomycotina</taxon>
        <taxon>Agaricomycetes</taxon>
        <taxon>Thelephorales</taxon>
        <taxon>Thelephoraceae</taxon>
        <taxon>Thelephora</taxon>
    </lineage>
</organism>
<evidence type="ECO:0000259" key="2">
    <source>
        <dbReference type="PROSITE" id="PS50011"/>
    </source>
</evidence>
<dbReference type="EMBL" id="WIUZ02000011">
    <property type="protein sequence ID" value="KAF9782683.1"/>
    <property type="molecule type" value="Genomic_DNA"/>
</dbReference>
<dbReference type="SUPFAM" id="SSF56112">
    <property type="entry name" value="Protein kinase-like (PK-like)"/>
    <property type="match status" value="1"/>
</dbReference>
<dbReference type="GO" id="GO:0005634">
    <property type="term" value="C:nucleus"/>
    <property type="evidence" value="ECO:0007669"/>
    <property type="project" value="TreeGrafter"/>
</dbReference>
<proteinExistence type="predicted"/>
<keyword evidence="4" id="KW-1185">Reference proteome</keyword>
<feature type="domain" description="Protein kinase" evidence="2">
    <location>
        <begin position="50"/>
        <end position="388"/>
    </location>
</feature>
<dbReference type="OrthoDB" id="5987198at2759"/>
<dbReference type="Pfam" id="PF00069">
    <property type="entry name" value="Pkinase"/>
    <property type="match status" value="1"/>
</dbReference>
<evidence type="ECO:0000313" key="4">
    <source>
        <dbReference type="Proteomes" id="UP000736335"/>
    </source>
</evidence>
<dbReference type="Proteomes" id="UP000736335">
    <property type="component" value="Unassembled WGS sequence"/>
</dbReference>
<reference evidence="3" key="1">
    <citation type="journal article" date="2020" name="Nat. Commun.">
        <title>Large-scale genome sequencing of mycorrhizal fungi provides insights into the early evolution of symbiotic traits.</title>
        <authorList>
            <person name="Miyauchi S."/>
            <person name="Kiss E."/>
            <person name="Kuo A."/>
            <person name="Drula E."/>
            <person name="Kohler A."/>
            <person name="Sanchez-Garcia M."/>
            <person name="Morin E."/>
            <person name="Andreopoulos B."/>
            <person name="Barry K.W."/>
            <person name="Bonito G."/>
            <person name="Buee M."/>
            <person name="Carver A."/>
            <person name="Chen C."/>
            <person name="Cichocki N."/>
            <person name="Clum A."/>
            <person name="Culley D."/>
            <person name="Crous P.W."/>
            <person name="Fauchery L."/>
            <person name="Girlanda M."/>
            <person name="Hayes R.D."/>
            <person name="Keri Z."/>
            <person name="LaButti K."/>
            <person name="Lipzen A."/>
            <person name="Lombard V."/>
            <person name="Magnuson J."/>
            <person name="Maillard F."/>
            <person name="Murat C."/>
            <person name="Nolan M."/>
            <person name="Ohm R.A."/>
            <person name="Pangilinan J."/>
            <person name="Pereira M.F."/>
            <person name="Perotto S."/>
            <person name="Peter M."/>
            <person name="Pfister S."/>
            <person name="Riley R."/>
            <person name="Sitrit Y."/>
            <person name="Stielow J.B."/>
            <person name="Szollosi G."/>
            <person name="Zifcakova L."/>
            <person name="Stursova M."/>
            <person name="Spatafora J.W."/>
            <person name="Tedersoo L."/>
            <person name="Vaario L.M."/>
            <person name="Yamada A."/>
            <person name="Yan M."/>
            <person name="Wang P."/>
            <person name="Xu J."/>
            <person name="Bruns T."/>
            <person name="Baldrian P."/>
            <person name="Vilgalys R."/>
            <person name="Dunand C."/>
            <person name="Henrissat B."/>
            <person name="Grigoriev I.V."/>
            <person name="Hibbett D."/>
            <person name="Nagy L.G."/>
            <person name="Martin F.M."/>
        </authorList>
    </citation>
    <scope>NUCLEOTIDE SEQUENCE</scope>
    <source>
        <strain evidence="3">UH-Tt-Lm1</strain>
    </source>
</reference>
<dbReference type="GO" id="GO:0005524">
    <property type="term" value="F:ATP binding"/>
    <property type="evidence" value="ECO:0007669"/>
    <property type="project" value="InterPro"/>
</dbReference>
<dbReference type="Gene3D" id="1.10.510.10">
    <property type="entry name" value="Transferase(Phosphotransferase) domain 1"/>
    <property type="match status" value="1"/>
</dbReference>
<dbReference type="GO" id="GO:0004674">
    <property type="term" value="F:protein serine/threonine kinase activity"/>
    <property type="evidence" value="ECO:0007669"/>
    <property type="project" value="TreeGrafter"/>
</dbReference>
<dbReference type="PROSITE" id="PS50011">
    <property type="entry name" value="PROTEIN_KINASE_DOM"/>
    <property type="match status" value="1"/>
</dbReference>
<accession>A0A9P6H9V9</accession>
<dbReference type="SMART" id="SM00220">
    <property type="entry name" value="S_TKc"/>
    <property type="match status" value="1"/>
</dbReference>
<name>A0A9P6H9V9_9AGAM</name>
<reference evidence="3" key="2">
    <citation type="submission" date="2020-11" db="EMBL/GenBank/DDBJ databases">
        <authorList>
            <consortium name="DOE Joint Genome Institute"/>
            <person name="Kuo A."/>
            <person name="Miyauchi S."/>
            <person name="Kiss E."/>
            <person name="Drula E."/>
            <person name="Kohler A."/>
            <person name="Sanchez-Garcia M."/>
            <person name="Andreopoulos B."/>
            <person name="Barry K.W."/>
            <person name="Bonito G."/>
            <person name="Buee M."/>
            <person name="Carver A."/>
            <person name="Chen C."/>
            <person name="Cichocki N."/>
            <person name="Clum A."/>
            <person name="Culley D."/>
            <person name="Crous P.W."/>
            <person name="Fauchery L."/>
            <person name="Girlanda M."/>
            <person name="Hayes R."/>
            <person name="Keri Z."/>
            <person name="Labutti K."/>
            <person name="Lipzen A."/>
            <person name="Lombard V."/>
            <person name="Magnuson J."/>
            <person name="Maillard F."/>
            <person name="Morin E."/>
            <person name="Murat C."/>
            <person name="Nolan M."/>
            <person name="Ohm R."/>
            <person name="Pangilinan J."/>
            <person name="Pereira M."/>
            <person name="Perotto S."/>
            <person name="Peter M."/>
            <person name="Riley R."/>
            <person name="Sitrit Y."/>
            <person name="Stielow B."/>
            <person name="Szollosi G."/>
            <person name="Zifcakova L."/>
            <person name="Stursova M."/>
            <person name="Spatafora J.W."/>
            <person name="Tedersoo L."/>
            <person name="Vaario L.-M."/>
            <person name="Yamada A."/>
            <person name="Yan M."/>
            <person name="Wang P."/>
            <person name="Xu J."/>
            <person name="Bruns T."/>
            <person name="Baldrian P."/>
            <person name="Vilgalys R."/>
            <person name="Henrissat B."/>
            <person name="Grigoriev I.V."/>
            <person name="Hibbett D."/>
            <person name="Nagy L.G."/>
            <person name="Martin F.M."/>
        </authorList>
    </citation>
    <scope>NUCLEOTIDE SEQUENCE</scope>
    <source>
        <strain evidence="3">UH-Tt-Lm1</strain>
    </source>
</reference>
<comment type="caution">
    <text evidence="3">The sequence shown here is derived from an EMBL/GenBank/DDBJ whole genome shotgun (WGS) entry which is preliminary data.</text>
</comment>
<protein>
    <submittedName>
        <fullName evidence="3">Kinase-like domain-containing protein</fullName>
    </submittedName>
</protein>
<dbReference type="AlphaFoldDB" id="A0A9P6H9V9"/>
<keyword evidence="3" id="KW-0418">Kinase</keyword>
<gene>
    <name evidence="3" type="ORF">BJ322DRAFT_1009327</name>
</gene>
<dbReference type="PANTHER" id="PTHR44167:SF30">
    <property type="entry name" value="PHOSPHORYLASE KINASE"/>
    <property type="match status" value="1"/>
</dbReference>
<dbReference type="InterPro" id="IPR011009">
    <property type="entry name" value="Kinase-like_dom_sf"/>
</dbReference>
<dbReference type="GO" id="GO:0044773">
    <property type="term" value="P:mitotic DNA damage checkpoint signaling"/>
    <property type="evidence" value="ECO:0007669"/>
    <property type="project" value="TreeGrafter"/>
</dbReference>
<dbReference type="PANTHER" id="PTHR44167">
    <property type="entry name" value="OVARIAN-SPECIFIC SERINE/THREONINE-PROTEIN KINASE LOK-RELATED"/>
    <property type="match status" value="1"/>
</dbReference>
<sequence>MPRSVTDILIATVREDYEATPEEIALVLTTLTPWETKWRDRHEMLKEEGYELRPRLRPGWKASWLESGADPLECEDGEVLPSRPMLVDAMHEVTGKPVYIKEVPTDGEELRIAQMLVQEEWARDPRNHCVPLMRVFKDHKDPNTSYMVMPLLRPVDNPRFVTVKEIIKFVDQILEGLVFLHEKRVAHRDCVLKNIMMDADAMYLQGFHPIELEYAPDYSGYVKYVPRSAAKVKYYFVDFGISVHIPESLGSMLVTGTFGRDRDPPELSPDWGKRNLQKRGNRSSSDPSAAEEGGEGYDPFKLDIFIIGNMLRREFQVPFSNLDFFGPLVEKMIQPFPDNRPSAEDALKQWQGIRKSISMIHRQWHPRSREEHPIGSFVLDTISLHRFFMSCAKSVAKRVAKVKGTEA</sequence>
<evidence type="ECO:0000256" key="1">
    <source>
        <dbReference type="SAM" id="MobiDB-lite"/>
    </source>
</evidence>